<sequence length="1021" mass="113216">MRNTIQNFACNSWSKRLGLYVCFLLLMVGTIWAQNQTIKGTVLDANGESIIGASVLQKGTTNGTITDFEGGFILNNVPSDATIEISFVGYKTQTIPVNGRSTFNIVLKEDNEILDEVVVIGYGVQKKADLTGSVANVNADKLNTQSNANIGQALQGKIAGVDIVSQGGLPGQGTRIMVRGIGTLNNASPLYIVDGMYMTSIDHINPADIESIDVLKDASSAAIYGSRAANGVVIVTTKSGLNTEGAPIIDFSANLGVNMPSKYLDLLNAEEWASVTTKSREAAGLPPLEMAQDLANKEDNDWQDIMFNPALMQNYNLSVKGGGKYSTYYTSVGYTNQDGTMKGTNYQRYTLQSKLDLKKGIFQAGTNIVFTYDQNKPLLSDIRGGMVGQTIQSIPTLAQYDSDNAGGYGGTYGDVFNLYHPLGMADDNLMKRQEDNTKVFLNAYASIEPIKGLKYKINITPDFQFYRYNNHTEEYDFGLNTKDFTETTETQTRTRNVLVENLLTFDRTFDVHKISVLAGYTYQDTRYRYLSGGGRNMPAGISEIDASADGMSVKGNSTRSVMTSILGRVFYSYKDRYLFTATIRRDGSSKFGSNNRYGNFPSVSVGWNMAEESFIKNKLSWLDQLKIRGGYGVLGNQEIDDYQYTSVVTTGINYPDGDGELLVGAFPKNFASLDIRWEETAMTNVGIDFMAFRNRLSLTVDWYVKNTKDILLSVPIPISTGGANDPVRNAGKIRNKGFEFNIGWNDRINNDFSYSANFIGSFNRNEVINMGTDSQVITGGTIHGGTWTTRTLAGYPIAGFWLIPCDGYFNSVEEVNAHQKDGVLIQPSAQPGDIRFKDTNNDGSITDDDRVYCGSPFPDFTFSINGNVTYKNWDLAVTFQGVLGNKIYNATRLELEDVTRGGNYMSTVLDYWTPENPNASVPRLTWNDTNRNARSESDRFLEDGSYFRMRSLQIGYTFPKKWFKGFVEKARVYVSGDNLFTITSYTGYSPDVNSTNMYSRGFDEFIYPNSRTFMMGINVTF</sequence>
<dbReference type="EMBL" id="QRHQ01000011">
    <property type="protein sequence ID" value="RHF91301.1"/>
    <property type="molecule type" value="Genomic_DNA"/>
</dbReference>
<evidence type="ECO:0000256" key="4">
    <source>
        <dbReference type="ARBA" id="ARBA00022692"/>
    </source>
</evidence>
<dbReference type="EMBL" id="QRQK01000033">
    <property type="protein sequence ID" value="RHM93471.1"/>
    <property type="molecule type" value="Genomic_DNA"/>
</dbReference>
<evidence type="ECO:0000256" key="9">
    <source>
        <dbReference type="RuleBase" id="RU003357"/>
    </source>
</evidence>
<evidence type="ECO:0000313" key="17">
    <source>
        <dbReference type="Proteomes" id="UP000285109"/>
    </source>
</evidence>
<comment type="caution">
    <text evidence="12">The sequence shown here is derived from an EMBL/GenBank/DDBJ whole genome shotgun (WGS) entry which is preliminary data.</text>
</comment>
<evidence type="ECO:0000256" key="7">
    <source>
        <dbReference type="ARBA" id="ARBA00023237"/>
    </source>
</evidence>
<dbReference type="SUPFAM" id="SSF56935">
    <property type="entry name" value="Porins"/>
    <property type="match status" value="1"/>
</dbReference>
<keyword evidence="3 8" id="KW-1134">Transmembrane beta strand</keyword>
<evidence type="ECO:0000259" key="11">
    <source>
        <dbReference type="Pfam" id="PF07715"/>
    </source>
</evidence>
<evidence type="ECO:0000256" key="2">
    <source>
        <dbReference type="ARBA" id="ARBA00022448"/>
    </source>
</evidence>
<dbReference type="PROSITE" id="PS52016">
    <property type="entry name" value="TONB_DEPENDENT_REC_3"/>
    <property type="match status" value="1"/>
</dbReference>
<keyword evidence="12" id="KW-0675">Receptor</keyword>
<dbReference type="Gene3D" id="2.170.130.10">
    <property type="entry name" value="TonB-dependent receptor, plug domain"/>
    <property type="match status" value="1"/>
</dbReference>
<evidence type="ECO:0000313" key="16">
    <source>
        <dbReference type="Proteomes" id="UP000283485"/>
    </source>
</evidence>
<evidence type="ECO:0000313" key="15">
    <source>
        <dbReference type="Proteomes" id="UP000260862"/>
    </source>
</evidence>
<dbReference type="NCBIfam" id="TIGR04056">
    <property type="entry name" value="OMP_RagA_SusC"/>
    <property type="match status" value="1"/>
</dbReference>
<dbReference type="Pfam" id="PF07715">
    <property type="entry name" value="Plug"/>
    <property type="match status" value="1"/>
</dbReference>
<dbReference type="Pfam" id="PF13715">
    <property type="entry name" value="CarbopepD_reg_2"/>
    <property type="match status" value="1"/>
</dbReference>
<name>A0A3E4N1K0_9BACT</name>
<dbReference type="RefSeq" id="WP_117672686.1">
    <property type="nucleotide sequence ID" value="NZ_CABOGR010000014.1"/>
</dbReference>
<dbReference type="InterPro" id="IPR000531">
    <property type="entry name" value="Beta-barrel_TonB"/>
</dbReference>
<dbReference type="InterPro" id="IPR008969">
    <property type="entry name" value="CarboxyPept-like_regulatory"/>
</dbReference>
<dbReference type="NCBIfam" id="TIGR04057">
    <property type="entry name" value="SusC_RagA_signa"/>
    <property type="match status" value="1"/>
</dbReference>
<dbReference type="SUPFAM" id="SSF49464">
    <property type="entry name" value="Carboxypeptidase regulatory domain-like"/>
    <property type="match status" value="1"/>
</dbReference>
<evidence type="ECO:0000259" key="10">
    <source>
        <dbReference type="Pfam" id="PF00593"/>
    </source>
</evidence>
<dbReference type="InterPro" id="IPR036942">
    <property type="entry name" value="Beta-barrel_TonB_sf"/>
</dbReference>
<dbReference type="Gene3D" id="2.40.170.20">
    <property type="entry name" value="TonB-dependent receptor, beta-barrel domain"/>
    <property type="match status" value="1"/>
</dbReference>
<dbReference type="Proteomes" id="UP000285109">
    <property type="component" value="Unassembled WGS sequence"/>
</dbReference>
<proteinExistence type="inferred from homology"/>
<comment type="subcellular location">
    <subcellularLocation>
        <location evidence="1 8">Cell outer membrane</location>
        <topology evidence="1 8">Multi-pass membrane protein</topology>
    </subcellularLocation>
</comment>
<protein>
    <submittedName>
        <fullName evidence="12">TonB-dependent receptor</fullName>
    </submittedName>
</protein>
<keyword evidence="2 8" id="KW-0813">Transport</keyword>
<evidence type="ECO:0000313" key="12">
    <source>
        <dbReference type="EMBL" id="RGK55890.1"/>
    </source>
</evidence>
<keyword evidence="4 8" id="KW-0812">Transmembrane</keyword>
<keyword evidence="6 8" id="KW-0472">Membrane</keyword>
<dbReference type="Proteomes" id="UP000260862">
    <property type="component" value="Unassembled WGS sequence"/>
</dbReference>
<reference evidence="15 16" key="1">
    <citation type="submission" date="2018-08" db="EMBL/GenBank/DDBJ databases">
        <title>A genome reference for cultivated species of the human gut microbiota.</title>
        <authorList>
            <person name="Zou Y."/>
            <person name="Xue W."/>
            <person name="Luo G."/>
        </authorList>
    </citation>
    <scope>NUCLEOTIDE SEQUENCE [LARGE SCALE GENOMIC DNA]</scope>
    <source>
        <strain evidence="14 17">AF31-28B-AC</strain>
        <strain evidence="13 16">AM23-23</strain>
        <strain evidence="12 15">TF10-3AC</strain>
    </source>
</reference>
<evidence type="ECO:0000256" key="3">
    <source>
        <dbReference type="ARBA" id="ARBA00022452"/>
    </source>
</evidence>
<evidence type="ECO:0000313" key="14">
    <source>
        <dbReference type="EMBL" id="RHM93471.1"/>
    </source>
</evidence>
<dbReference type="GO" id="GO:0009279">
    <property type="term" value="C:cell outer membrane"/>
    <property type="evidence" value="ECO:0007669"/>
    <property type="project" value="UniProtKB-SubCell"/>
</dbReference>
<dbReference type="InterPro" id="IPR012910">
    <property type="entry name" value="Plug_dom"/>
</dbReference>
<dbReference type="Pfam" id="PF00593">
    <property type="entry name" value="TonB_dep_Rec_b-barrel"/>
    <property type="match status" value="1"/>
</dbReference>
<dbReference type="InterPro" id="IPR023997">
    <property type="entry name" value="TonB-dep_OMP_SusC/RagA_CS"/>
</dbReference>
<evidence type="ECO:0000256" key="1">
    <source>
        <dbReference type="ARBA" id="ARBA00004571"/>
    </source>
</evidence>
<evidence type="ECO:0000313" key="13">
    <source>
        <dbReference type="EMBL" id="RHF91301.1"/>
    </source>
</evidence>
<gene>
    <name evidence="13" type="ORF">DW653_07610</name>
    <name evidence="14" type="ORF">DWZ34_14320</name>
    <name evidence="12" type="ORF">DXD04_08820</name>
</gene>
<dbReference type="EMBL" id="QSQT01000014">
    <property type="protein sequence ID" value="RGK55890.1"/>
    <property type="molecule type" value="Genomic_DNA"/>
</dbReference>
<keyword evidence="7 8" id="KW-0998">Cell outer membrane</keyword>
<feature type="domain" description="TonB-dependent receptor plug" evidence="11">
    <location>
        <begin position="127"/>
        <end position="232"/>
    </location>
</feature>
<dbReference type="InterPro" id="IPR023996">
    <property type="entry name" value="TonB-dep_OMP_SusC/RagA"/>
</dbReference>
<feature type="domain" description="TonB-dependent receptor-like beta-barrel" evidence="10">
    <location>
        <begin position="407"/>
        <end position="979"/>
    </location>
</feature>
<dbReference type="Proteomes" id="UP000283485">
    <property type="component" value="Unassembled WGS sequence"/>
</dbReference>
<dbReference type="AlphaFoldDB" id="A0A3E4N1K0"/>
<dbReference type="InterPro" id="IPR039426">
    <property type="entry name" value="TonB-dep_rcpt-like"/>
</dbReference>
<dbReference type="FunFam" id="2.170.130.10:FF:000008">
    <property type="entry name" value="SusC/RagA family TonB-linked outer membrane protein"/>
    <property type="match status" value="1"/>
</dbReference>
<dbReference type="FunFam" id="2.60.40.1120:FF:000003">
    <property type="entry name" value="Outer membrane protein Omp121"/>
    <property type="match status" value="1"/>
</dbReference>
<keyword evidence="5 9" id="KW-0798">TonB box</keyword>
<organism evidence="12 15">
    <name type="scientific">Phocaeicola plebeius</name>
    <dbReference type="NCBI Taxonomy" id="310297"/>
    <lineage>
        <taxon>Bacteria</taxon>
        <taxon>Pseudomonadati</taxon>
        <taxon>Bacteroidota</taxon>
        <taxon>Bacteroidia</taxon>
        <taxon>Bacteroidales</taxon>
        <taxon>Bacteroidaceae</taxon>
        <taxon>Phocaeicola</taxon>
    </lineage>
</organism>
<evidence type="ECO:0000256" key="5">
    <source>
        <dbReference type="ARBA" id="ARBA00023077"/>
    </source>
</evidence>
<evidence type="ECO:0000256" key="6">
    <source>
        <dbReference type="ARBA" id="ARBA00023136"/>
    </source>
</evidence>
<dbReference type="InterPro" id="IPR037066">
    <property type="entry name" value="Plug_dom_sf"/>
</dbReference>
<dbReference type="Gene3D" id="2.60.40.1120">
    <property type="entry name" value="Carboxypeptidase-like, regulatory domain"/>
    <property type="match status" value="1"/>
</dbReference>
<keyword evidence="15" id="KW-1185">Reference proteome</keyword>
<accession>A0A3E4N1K0</accession>
<evidence type="ECO:0000256" key="8">
    <source>
        <dbReference type="PROSITE-ProRule" id="PRU01360"/>
    </source>
</evidence>
<comment type="similarity">
    <text evidence="8 9">Belongs to the TonB-dependent receptor family.</text>
</comment>